<feature type="compositionally biased region" description="Polar residues" evidence="1">
    <location>
        <begin position="387"/>
        <end position="402"/>
    </location>
</feature>
<keyword evidence="3" id="KW-1185">Reference proteome</keyword>
<dbReference type="AlphaFoldDB" id="A0AAD4IIK9"/>
<comment type="caution">
    <text evidence="2">The sequence shown here is derived from an EMBL/GenBank/DDBJ whole genome shotgun (WGS) entry which is preliminary data.</text>
</comment>
<organism evidence="2 3">
    <name type="scientific">Alternaria panax</name>
    <dbReference type="NCBI Taxonomy" id="48097"/>
    <lineage>
        <taxon>Eukaryota</taxon>
        <taxon>Fungi</taxon>
        <taxon>Dikarya</taxon>
        <taxon>Ascomycota</taxon>
        <taxon>Pezizomycotina</taxon>
        <taxon>Dothideomycetes</taxon>
        <taxon>Pleosporomycetidae</taxon>
        <taxon>Pleosporales</taxon>
        <taxon>Pleosporineae</taxon>
        <taxon>Pleosporaceae</taxon>
        <taxon>Alternaria</taxon>
        <taxon>Alternaria sect. Panax</taxon>
    </lineage>
</organism>
<reference evidence="2" key="1">
    <citation type="submission" date="2021-07" db="EMBL/GenBank/DDBJ databases">
        <title>Genome Resource of American Ginseng Black Spot Pathogen Alternaria panax.</title>
        <authorList>
            <person name="Qiu C."/>
            <person name="Wang W."/>
            <person name="Liu Z."/>
        </authorList>
    </citation>
    <scope>NUCLEOTIDE SEQUENCE</scope>
    <source>
        <strain evidence="2">BNCC115425</strain>
    </source>
</reference>
<protein>
    <submittedName>
        <fullName evidence="2">Uncharacterized protein</fullName>
    </submittedName>
</protein>
<dbReference type="EMBL" id="JAANER010000001">
    <property type="protein sequence ID" value="KAG9195537.1"/>
    <property type="molecule type" value="Genomic_DNA"/>
</dbReference>
<sequence>MTEHTPLRQRGFALETNAGINGLIAACNKNDRFNLLHDDDVLPGNLDNSVHPAFCWFDSDGPMRRMLQLASHFISHDTLLTFFVPLLYGRELTSAVGHARKTYLSDPLARVPEEKRGQYLAGVREALHCIGHSVSFQFRPSAERVYARTMRDAAKPSHAISCCPAFQRRYSCRIELADYFRNYYSTEWGYGWEHFMFGSVINPQDKKRPGTHLLMRKVWADQALADKAGGKEYCDVPMSYIAKWFRKETWNTIAEQGPTAIVLPTSHFKIQSSNKYGAWIVASAHPEIKKDLEILHSHWKRHAGRLNSQSGSSPPSAARLRPYRILWKLVSTTKLQVDNVPVPIRPPPKSRPSSTCVQSLTQTMPACYKPTKTLLETKQDSIKEAIGSSSNLERSNDTFQQRQETHGI</sequence>
<evidence type="ECO:0000313" key="2">
    <source>
        <dbReference type="EMBL" id="KAG9195537.1"/>
    </source>
</evidence>
<name>A0AAD4IIK9_9PLEO</name>
<proteinExistence type="predicted"/>
<dbReference type="Proteomes" id="UP001199106">
    <property type="component" value="Unassembled WGS sequence"/>
</dbReference>
<evidence type="ECO:0000313" key="3">
    <source>
        <dbReference type="Proteomes" id="UP001199106"/>
    </source>
</evidence>
<accession>A0AAD4IIK9</accession>
<feature type="region of interest" description="Disordered" evidence="1">
    <location>
        <begin position="385"/>
        <end position="408"/>
    </location>
</feature>
<gene>
    <name evidence="2" type="ORF">G6011_00658</name>
</gene>
<evidence type="ECO:0000256" key="1">
    <source>
        <dbReference type="SAM" id="MobiDB-lite"/>
    </source>
</evidence>